<protein>
    <recommendedName>
        <fullName evidence="1">Glycosyltransferase 2-like domain-containing protein</fullName>
    </recommendedName>
</protein>
<dbReference type="PANTHER" id="PTHR22916:SF3">
    <property type="entry name" value="UDP-GLCNAC:BETAGAL BETA-1,3-N-ACETYLGLUCOSAMINYLTRANSFERASE-LIKE PROTEIN 1"/>
    <property type="match status" value="1"/>
</dbReference>
<dbReference type="EMBL" id="AP027143">
    <property type="protein sequence ID" value="BDV36181.1"/>
    <property type="molecule type" value="Genomic_DNA"/>
</dbReference>
<dbReference type="InterPro" id="IPR029044">
    <property type="entry name" value="Nucleotide-diphossugar_trans"/>
</dbReference>
<sequence length="293" mass="33238">MYNHEKFITAALYSIINQTLPPKEIIVIDDGSLDGSGALVEAVAEARPKIIFWSHPNRGAHNTINAGIHRASGDLVAILNSDDVYEPTRLERAAKALLARPEADVLMTSLKFINDDGAEISNPWFDRAIGFYHECNDLGLALVNGNFFMTTSNLVARRSLFSEVGYFADLRYAHDLDFFLRLVGHGKIIEYIDEKLLSYRLHGNNTISENHSKVKIEWAAAVAIYLHSRWSISVSPMRWNRSGHYLDILRKHELTELVLMFLAFFESNNVQTLERNTWQQDPSFMSALQAVKQ</sequence>
<dbReference type="SUPFAM" id="SSF53448">
    <property type="entry name" value="Nucleotide-diphospho-sugar transferases"/>
    <property type="match status" value="1"/>
</dbReference>
<accession>A0ABM8EDY5</accession>
<reference evidence="2 3" key="1">
    <citation type="journal article" date="2023" name="Int. J. Syst. Evol. Microbiol.">
        <title>Methylocystis iwaonis sp. nov., a type II methane-oxidizing bacterium from surface soil of a rice paddy field in Japan, and emended description of the genus Methylocystis (ex Whittenbury et al. 1970) Bowman et al. 1993.</title>
        <authorList>
            <person name="Kaise H."/>
            <person name="Sawadogo J.B."/>
            <person name="Alam M.S."/>
            <person name="Ueno C."/>
            <person name="Dianou D."/>
            <person name="Shinjo R."/>
            <person name="Asakawa S."/>
        </authorList>
    </citation>
    <scope>NUCLEOTIDE SEQUENCE [LARGE SCALE GENOMIC DNA]</scope>
    <source>
        <strain evidence="2 3">SS37A-Re</strain>
    </source>
</reference>
<geneLocation type="plasmid" evidence="2 3">
    <name>pSS37A-Re-1</name>
</geneLocation>
<keyword evidence="3" id="KW-1185">Reference proteome</keyword>
<dbReference type="Proteomes" id="UP001317629">
    <property type="component" value="Plasmid pSS37A-Re-1"/>
</dbReference>
<evidence type="ECO:0000259" key="1">
    <source>
        <dbReference type="Pfam" id="PF00535"/>
    </source>
</evidence>
<dbReference type="InterPro" id="IPR001173">
    <property type="entry name" value="Glyco_trans_2-like"/>
</dbReference>
<evidence type="ECO:0000313" key="3">
    <source>
        <dbReference type="Proteomes" id="UP001317629"/>
    </source>
</evidence>
<keyword evidence="2" id="KW-0614">Plasmid</keyword>
<dbReference type="Pfam" id="PF00535">
    <property type="entry name" value="Glycos_transf_2"/>
    <property type="match status" value="1"/>
</dbReference>
<proteinExistence type="predicted"/>
<dbReference type="PANTHER" id="PTHR22916">
    <property type="entry name" value="GLYCOSYLTRANSFERASE"/>
    <property type="match status" value="1"/>
</dbReference>
<dbReference type="Gene3D" id="3.90.550.10">
    <property type="entry name" value="Spore Coat Polysaccharide Biosynthesis Protein SpsA, Chain A"/>
    <property type="match status" value="1"/>
</dbReference>
<evidence type="ECO:0000313" key="2">
    <source>
        <dbReference type="EMBL" id="BDV36181.1"/>
    </source>
</evidence>
<organism evidence="2 3">
    <name type="scientific">Methylocystis iwaonis</name>
    <dbReference type="NCBI Taxonomy" id="2885079"/>
    <lineage>
        <taxon>Bacteria</taxon>
        <taxon>Pseudomonadati</taxon>
        <taxon>Pseudomonadota</taxon>
        <taxon>Alphaproteobacteria</taxon>
        <taxon>Hyphomicrobiales</taxon>
        <taxon>Methylocystaceae</taxon>
        <taxon>Methylocystis</taxon>
    </lineage>
</organism>
<name>A0ABM8EDY5_9HYPH</name>
<gene>
    <name evidence="2" type="ORF">SS37A_37110</name>
</gene>
<feature type="domain" description="Glycosyltransferase 2-like" evidence="1">
    <location>
        <begin position="1"/>
        <end position="163"/>
    </location>
</feature>